<feature type="compositionally biased region" description="Basic residues" evidence="1">
    <location>
        <begin position="365"/>
        <end position="385"/>
    </location>
</feature>
<feature type="non-terminal residue" evidence="2">
    <location>
        <position position="531"/>
    </location>
</feature>
<evidence type="ECO:0000313" key="2">
    <source>
        <dbReference type="EMBL" id="CAA9326227.1"/>
    </source>
</evidence>
<feature type="compositionally biased region" description="Basic and acidic residues" evidence="1">
    <location>
        <begin position="351"/>
        <end position="364"/>
    </location>
</feature>
<proteinExistence type="predicted"/>
<feature type="compositionally biased region" description="Basic and acidic residues" evidence="1">
    <location>
        <begin position="60"/>
        <end position="75"/>
    </location>
</feature>
<feature type="compositionally biased region" description="Basic and acidic residues" evidence="1">
    <location>
        <begin position="239"/>
        <end position="250"/>
    </location>
</feature>
<organism evidence="2">
    <name type="scientific">uncultured Frankineae bacterium</name>
    <dbReference type="NCBI Taxonomy" id="437475"/>
    <lineage>
        <taxon>Bacteria</taxon>
        <taxon>Bacillati</taxon>
        <taxon>Actinomycetota</taxon>
        <taxon>Actinomycetes</taxon>
        <taxon>Frankiales</taxon>
        <taxon>environmental samples</taxon>
    </lineage>
</organism>
<feature type="region of interest" description="Disordered" evidence="1">
    <location>
        <begin position="1"/>
        <end position="395"/>
    </location>
</feature>
<reference evidence="2" key="1">
    <citation type="submission" date="2020-02" db="EMBL/GenBank/DDBJ databases">
        <authorList>
            <person name="Meier V. D."/>
        </authorList>
    </citation>
    <scope>NUCLEOTIDE SEQUENCE</scope>
    <source>
        <strain evidence="2">AVDCRST_MAG07</strain>
    </source>
</reference>
<feature type="region of interest" description="Disordered" evidence="1">
    <location>
        <begin position="505"/>
        <end position="531"/>
    </location>
</feature>
<accession>A0A6J4L7Z2</accession>
<name>A0A6J4L7Z2_9ACTN</name>
<feature type="compositionally biased region" description="Basic and acidic residues" evidence="1">
    <location>
        <begin position="277"/>
        <end position="292"/>
    </location>
</feature>
<dbReference type="AlphaFoldDB" id="A0A6J4L7Z2"/>
<feature type="compositionally biased region" description="Basic and acidic residues" evidence="1">
    <location>
        <begin position="139"/>
        <end position="151"/>
    </location>
</feature>
<feature type="compositionally biased region" description="Basic and acidic residues" evidence="1">
    <location>
        <begin position="204"/>
        <end position="216"/>
    </location>
</feature>
<feature type="compositionally biased region" description="Basic residues" evidence="1">
    <location>
        <begin position="155"/>
        <end position="191"/>
    </location>
</feature>
<feature type="compositionally biased region" description="Low complexity" evidence="1">
    <location>
        <begin position="82"/>
        <end position="93"/>
    </location>
</feature>
<feature type="region of interest" description="Disordered" evidence="1">
    <location>
        <begin position="463"/>
        <end position="489"/>
    </location>
</feature>
<gene>
    <name evidence="2" type="ORF">AVDCRST_MAG07-1530</name>
</gene>
<sequence length="531" mass="58931">GPDARHRTDAGPPGAPTADRSDPHLGPAAEGPAPRDGHRARLHDAPDDAVPGPLGLPRRSSPDRRGDRRDLRHEAGTAGEVPAPGDPAAGDAGRLPSGVDGAGVAHQLRRRHAHHAGADGRADHRRLRRADARLAALQPDRRDHRLQDRRAVRLPARRSARRGRLRGHRGRAGGARGRHRRRRLRDRGRRLRAADPGGGQPGGERPRAVHGPDRGGGDPSAGHPAGVRGQLTAGVRRGRRDDHQHLDRGRLQRAAAGRPRVLRRARRQPPVRAVVAGERRSAQLRARPDRQPHQRGLPADLRVDRGLRHAQRGADLHRRAAAGRDDERPAGARPAPLPLGAHPAVRRPRLHHDPDLVELLEPRLRPHQRPHRARRELARQRHRRQDRGPDHQPVARLPLHVHRRDRRVAGHPGRHQGGGHHGRGERLLLAAQDHVPARPGDDGTAAGGHVRLQLQQLQHHLPAHRGRSVHSRQPAGRRHRHPHQLHDPAGVRAQRGAVRLRQLHRHPAVRAHRRHRRHPVPLHPRTRGRAL</sequence>
<feature type="non-terminal residue" evidence="2">
    <location>
        <position position="1"/>
    </location>
</feature>
<feature type="compositionally biased region" description="Basic and acidic residues" evidence="1">
    <location>
        <begin position="301"/>
        <end position="330"/>
    </location>
</feature>
<feature type="compositionally biased region" description="Basic residues" evidence="1">
    <location>
        <begin position="260"/>
        <end position="269"/>
    </location>
</feature>
<dbReference type="EMBL" id="CADCUB010000079">
    <property type="protein sequence ID" value="CAA9326227.1"/>
    <property type="molecule type" value="Genomic_DNA"/>
</dbReference>
<feature type="compositionally biased region" description="Basic and acidic residues" evidence="1">
    <location>
        <begin position="33"/>
        <end position="46"/>
    </location>
</feature>
<evidence type="ECO:0000256" key="1">
    <source>
        <dbReference type="SAM" id="MobiDB-lite"/>
    </source>
</evidence>
<feature type="compositionally biased region" description="Low complexity" evidence="1">
    <location>
        <begin position="331"/>
        <end position="343"/>
    </location>
</feature>
<protein>
    <submittedName>
        <fullName evidence="2">Maltodextrin ABC transporter, permease protein MdxF</fullName>
    </submittedName>
</protein>
<feature type="compositionally biased region" description="Basic residues" evidence="1">
    <location>
        <begin position="463"/>
        <end position="483"/>
    </location>
</feature>